<dbReference type="PANTHER" id="PTHR36505:SF1">
    <property type="entry name" value="BLR1072 PROTEIN"/>
    <property type="match status" value="1"/>
</dbReference>
<dbReference type="EMBL" id="FOSL01000014">
    <property type="protein sequence ID" value="SFK83167.1"/>
    <property type="molecule type" value="Genomic_DNA"/>
</dbReference>
<dbReference type="OrthoDB" id="7274881at2"/>
<protein>
    <submittedName>
        <fullName evidence="2">Sporulation protein YlmC, PRC-barrel domain family</fullName>
    </submittedName>
</protein>
<dbReference type="InterPro" id="IPR027275">
    <property type="entry name" value="PRC-brl_dom"/>
</dbReference>
<dbReference type="RefSeq" id="WP_149762115.1">
    <property type="nucleotide sequence ID" value="NZ_BSPE01000018.1"/>
</dbReference>
<dbReference type="PANTHER" id="PTHR36505">
    <property type="entry name" value="BLR1072 PROTEIN"/>
    <property type="match status" value="1"/>
</dbReference>
<reference evidence="2 3" key="1">
    <citation type="submission" date="2016-10" db="EMBL/GenBank/DDBJ databases">
        <authorList>
            <person name="Varghese N."/>
            <person name="Submissions S."/>
        </authorList>
    </citation>
    <scope>NUCLEOTIDE SEQUENCE [LARGE SCALE GENOMIC DNA]</scope>
    <source>
        <strain evidence="2 3">DSM 21822</strain>
    </source>
</reference>
<feature type="domain" description="PRC-barrel" evidence="1">
    <location>
        <begin position="11"/>
        <end position="86"/>
    </location>
</feature>
<dbReference type="Gene3D" id="2.30.30.240">
    <property type="entry name" value="PRC-barrel domain"/>
    <property type="match status" value="1"/>
</dbReference>
<gene>
    <name evidence="2" type="ORF">SAMN04488498_11425</name>
</gene>
<organism evidence="2 3">
    <name type="scientific">Neomesorhizobium albiziae</name>
    <dbReference type="NCBI Taxonomy" id="335020"/>
    <lineage>
        <taxon>Bacteria</taxon>
        <taxon>Pseudomonadati</taxon>
        <taxon>Pseudomonadota</taxon>
        <taxon>Alphaproteobacteria</taxon>
        <taxon>Hyphomicrobiales</taxon>
        <taxon>Phyllobacteriaceae</taxon>
        <taxon>Neomesorhizobium</taxon>
    </lineage>
</organism>
<dbReference type="Proteomes" id="UP000323300">
    <property type="component" value="Unassembled WGS sequence"/>
</dbReference>
<evidence type="ECO:0000259" key="1">
    <source>
        <dbReference type="Pfam" id="PF05239"/>
    </source>
</evidence>
<dbReference type="AlphaFoldDB" id="A0A1I4CSE7"/>
<dbReference type="Pfam" id="PF05239">
    <property type="entry name" value="PRC"/>
    <property type="match status" value="1"/>
</dbReference>
<evidence type="ECO:0000313" key="3">
    <source>
        <dbReference type="Proteomes" id="UP000323300"/>
    </source>
</evidence>
<accession>A0A1I4CSE7</accession>
<dbReference type="InterPro" id="IPR011033">
    <property type="entry name" value="PRC_barrel-like_sf"/>
</dbReference>
<name>A0A1I4CSE7_9HYPH</name>
<dbReference type="SUPFAM" id="SSF50346">
    <property type="entry name" value="PRC-barrel domain"/>
    <property type="match status" value="1"/>
</dbReference>
<sequence length="121" mass="13515">MNDDTVSWENVRASNVTGTNVYNGQGDHLGQVDDIVIGKKDGTVKYAILSIGGFLGLGKDYHPVPWAELTYSEDQDGFVISRTQEQLADAPRYSADDEPNWNDRDYGKRVHDYYGLPYGLP</sequence>
<proteinExistence type="predicted"/>
<keyword evidence="3" id="KW-1185">Reference proteome</keyword>
<evidence type="ECO:0000313" key="2">
    <source>
        <dbReference type="EMBL" id="SFK83167.1"/>
    </source>
</evidence>